<evidence type="ECO:0000313" key="1">
    <source>
        <dbReference type="EMBL" id="SES91585.1"/>
    </source>
</evidence>
<name>A0A1I0ABP5_9GAMM</name>
<dbReference type="Proteomes" id="UP000242642">
    <property type="component" value="Unassembled WGS sequence"/>
</dbReference>
<dbReference type="AlphaFoldDB" id="A0A1I0ABP5"/>
<protein>
    <submittedName>
        <fullName evidence="1">Uncharacterized protein</fullName>
    </submittedName>
</protein>
<organism evidence="1 2">
    <name type="scientific">Thorsellia anophelis DSM 18579</name>
    <dbReference type="NCBI Taxonomy" id="1123402"/>
    <lineage>
        <taxon>Bacteria</taxon>
        <taxon>Pseudomonadati</taxon>
        <taxon>Pseudomonadota</taxon>
        <taxon>Gammaproteobacteria</taxon>
        <taxon>Enterobacterales</taxon>
        <taxon>Thorselliaceae</taxon>
        <taxon>Thorsellia</taxon>
    </lineage>
</organism>
<accession>A0A1I0ABP5</accession>
<keyword evidence="2" id="KW-1185">Reference proteome</keyword>
<dbReference type="EMBL" id="FOHV01000005">
    <property type="protein sequence ID" value="SES91585.1"/>
    <property type="molecule type" value="Genomic_DNA"/>
</dbReference>
<sequence>MLMLWQSSINDRDKKIEYENREHYDWNTKKFTATAITYNLLPYGVDNALKSISFGGLM</sequence>
<evidence type="ECO:0000313" key="2">
    <source>
        <dbReference type="Proteomes" id="UP000242642"/>
    </source>
</evidence>
<gene>
    <name evidence="1" type="ORF">SAMN02583745_00878</name>
</gene>
<proteinExistence type="predicted"/>
<reference evidence="2" key="1">
    <citation type="submission" date="2016-10" db="EMBL/GenBank/DDBJ databases">
        <authorList>
            <person name="Varghese N."/>
            <person name="Submissions S."/>
        </authorList>
    </citation>
    <scope>NUCLEOTIDE SEQUENCE [LARGE SCALE GENOMIC DNA]</scope>
    <source>
        <strain evidence="2">DSM 18579</strain>
    </source>
</reference>